<gene>
    <name evidence="3" type="ORF">NNJEOMEG_00478</name>
</gene>
<keyword evidence="1" id="KW-1133">Transmembrane helix</keyword>
<evidence type="ECO:0000259" key="2">
    <source>
        <dbReference type="Pfam" id="PF00892"/>
    </source>
</evidence>
<feature type="domain" description="EamA" evidence="2">
    <location>
        <begin position="139"/>
        <end position="265"/>
    </location>
</feature>
<dbReference type="Proteomes" id="UP000494245">
    <property type="component" value="Unassembled WGS sequence"/>
</dbReference>
<dbReference type="AlphaFoldDB" id="A0A6V8LIV5"/>
<proteinExistence type="predicted"/>
<feature type="transmembrane region" description="Helical" evidence="1">
    <location>
        <begin position="170"/>
        <end position="191"/>
    </location>
</feature>
<dbReference type="InterPro" id="IPR037185">
    <property type="entry name" value="EmrE-like"/>
</dbReference>
<keyword evidence="1" id="KW-0812">Transmembrane</keyword>
<feature type="transmembrane region" description="Helical" evidence="1">
    <location>
        <begin position="87"/>
        <end position="106"/>
    </location>
</feature>
<dbReference type="EMBL" id="BLTE01000001">
    <property type="protein sequence ID" value="GFK92653.1"/>
    <property type="molecule type" value="Genomic_DNA"/>
</dbReference>
<dbReference type="PANTHER" id="PTHR22911">
    <property type="entry name" value="ACYL-MALONYL CONDENSING ENZYME-RELATED"/>
    <property type="match status" value="1"/>
</dbReference>
<name>A0A6V8LIV5_9BACT</name>
<dbReference type="PANTHER" id="PTHR22911:SF79">
    <property type="entry name" value="MOBA-LIKE NTP TRANSFERASE DOMAIN-CONTAINING PROTEIN"/>
    <property type="match status" value="1"/>
</dbReference>
<feature type="transmembrane region" description="Helical" evidence="1">
    <location>
        <begin position="139"/>
        <end position="158"/>
    </location>
</feature>
<protein>
    <recommendedName>
        <fullName evidence="2">EamA domain-containing protein</fullName>
    </recommendedName>
</protein>
<comment type="caution">
    <text evidence="3">The sequence shown here is derived from an EMBL/GenBank/DDBJ whole genome shotgun (WGS) entry which is preliminary data.</text>
</comment>
<feature type="transmembrane region" description="Helical" evidence="1">
    <location>
        <begin position="115"/>
        <end position="133"/>
    </location>
</feature>
<dbReference type="RefSeq" id="WP_173080906.1">
    <property type="nucleotide sequence ID" value="NZ_BLTE01000001.1"/>
</dbReference>
<evidence type="ECO:0000313" key="3">
    <source>
        <dbReference type="EMBL" id="GFK92653.1"/>
    </source>
</evidence>
<evidence type="ECO:0000256" key="1">
    <source>
        <dbReference type="SAM" id="Phobius"/>
    </source>
</evidence>
<dbReference type="Pfam" id="PF00892">
    <property type="entry name" value="EamA"/>
    <property type="match status" value="2"/>
</dbReference>
<feature type="domain" description="EamA" evidence="2">
    <location>
        <begin position="7"/>
        <end position="129"/>
    </location>
</feature>
<feature type="transmembrane region" description="Helical" evidence="1">
    <location>
        <begin position="227"/>
        <end position="246"/>
    </location>
</feature>
<reference evidence="3 4" key="2">
    <citation type="submission" date="2020-05" db="EMBL/GenBank/DDBJ databases">
        <title>Draft genome sequence of Desulfovibrio sp. strainFSS-1.</title>
        <authorList>
            <person name="Shimoshige H."/>
            <person name="Kobayashi H."/>
            <person name="Maekawa T."/>
        </authorList>
    </citation>
    <scope>NUCLEOTIDE SEQUENCE [LARGE SCALE GENOMIC DNA]</scope>
    <source>
        <strain evidence="3 4">SIID29052-01</strain>
    </source>
</reference>
<accession>A0A6V8LIV5</accession>
<keyword evidence="1" id="KW-0472">Membrane</keyword>
<feature type="transmembrane region" description="Helical" evidence="1">
    <location>
        <begin position="252"/>
        <end position="273"/>
    </location>
</feature>
<keyword evidence="4" id="KW-1185">Reference proteome</keyword>
<feature type="transmembrane region" description="Helical" evidence="1">
    <location>
        <begin position="62"/>
        <end position="81"/>
    </location>
</feature>
<dbReference type="SUPFAM" id="SSF103481">
    <property type="entry name" value="Multidrug resistance efflux transporter EmrE"/>
    <property type="match status" value="2"/>
</dbReference>
<feature type="transmembrane region" description="Helical" evidence="1">
    <location>
        <begin position="197"/>
        <end position="215"/>
    </location>
</feature>
<sequence>MTRASATLALVVTALLWSVGGVFIKSVEWNPLAIAGTRSGIAALFMLAVLGRPRIRPSWPLLGAALSTSLTLLLFVCATRLTTAANAVVLQYLAPLWVAILAPRFLGEPTRGRDWLCLALALAGMTLFFWGDISPDGKLGIILALASSLTFAGIPLFLRKLGDQGGQTEAVLLGNALLALGCLPFCFQGPWPDLKGVGALLTLGVVQTGLAYYLYTRAIRHVRALPAMIIPVIEPILNPVWVFLFLGEAPSATALAGMAVVLGAATVQGLLAVKDRGR</sequence>
<organism evidence="3 4">
    <name type="scientific">Fundidesulfovibrio magnetotacticus</name>
    <dbReference type="NCBI Taxonomy" id="2730080"/>
    <lineage>
        <taxon>Bacteria</taxon>
        <taxon>Pseudomonadati</taxon>
        <taxon>Thermodesulfobacteriota</taxon>
        <taxon>Desulfovibrionia</taxon>
        <taxon>Desulfovibrionales</taxon>
        <taxon>Desulfovibrionaceae</taxon>
        <taxon>Fundidesulfovibrio</taxon>
    </lineage>
</organism>
<feature type="transmembrane region" description="Helical" evidence="1">
    <location>
        <begin position="31"/>
        <end position="50"/>
    </location>
</feature>
<evidence type="ECO:0000313" key="4">
    <source>
        <dbReference type="Proteomes" id="UP000494245"/>
    </source>
</evidence>
<reference evidence="3 4" key="1">
    <citation type="submission" date="2020-04" db="EMBL/GenBank/DDBJ databases">
        <authorList>
            <consortium name="Desulfovibrio sp. FSS-1 genome sequencing consortium"/>
            <person name="Shimoshige H."/>
            <person name="Kobayashi H."/>
            <person name="Maekawa T."/>
        </authorList>
    </citation>
    <scope>NUCLEOTIDE SEQUENCE [LARGE SCALE GENOMIC DNA]</scope>
    <source>
        <strain evidence="3 4">SIID29052-01</strain>
    </source>
</reference>
<dbReference type="InterPro" id="IPR000620">
    <property type="entry name" value="EamA_dom"/>
</dbReference>
<dbReference type="GO" id="GO:0016020">
    <property type="term" value="C:membrane"/>
    <property type="evidence" value="ECO:0007669"/>
    <property type="project" value="InterPro"/>
</dbReference>